<name>A0ACB5SVJ6_AMBMO</name>
<sequence>MNIWSFLSICQVILAIPVPSQIPKTSDTTQRTSVTSRTSSSIIGSPSSAIFSSTDAGAYSSYVTFKVMYTEFMNNLEYYSSVDPGLYQSVVQLTKTTSGLITLYDDPVPSYLLHQYIQDYVSLVPSSKMADFHKSISGYIVSESTTITPLTTPHLTTPTVTSWDTDITLSTSGANAGLYVMARCKALADDCRDYPGWYNTFLSTVSQDNEYFFSRITQNIVYSLSDGSSLPLSSDNFSLYEECIDYVDLIHTLPWKQRVLAAAKIHYQDYSIALTEPFTVSGYTTLDPNGGNSDEPEKQKNYMQPLSAGICSGIVIGSLFGSAMLIFMCYSAYKYLKRSKSSDGVADTNIPDNDSPPAFDDLEAPPPTYQQASKDKLIDPVPKNERN</sequence>
<reference evidence="1" key="1">
    <citation type="submission" date="2023-04" db="EMBL/GenBank/DDBJ databases">
        <title>Ambrosiozyma monospora NBRC 10751.</title>
        <authorList>
            <person name="Ichikawa N."/>
            <person name="Sato H."/>
            <person name="Tonouchi N."/>
        </authorList>
    </citation>
    <scope>NUCLEOTIDE SEQUENCE</scope>
    <source>
        <strain evidence="1">NBRC 10751</strain>
    </source>
</reference>
<proteinExistence type="predicted"/>
<dbReference type="Proteomes" id="UP001165064">
    <property type="component" value="Unassembled WGS sequence"/>
</dbReference>
<organism evidence="1 2">
    <name type="scientific">Ambrosiozyma monospora</name>
    <name type="common">Yeast</name>
    <name type="synonym">Endomycopsis monosporus</name>
    <dbReference type="NCBI Taxonomy" id="43982"/>
    <lineage>
        <taxon>Eukaryota</taxon>
        <taxon>Fungi</taxon>
        <taxon>Dikarya</taxon>
        <taxon>Ascomycota</taxon>
        <taxon>Saccharomycotina</taxon>
        <taxon>Pichiomycetes</taxon>
        <taxon>Pichiales</taxon>
        <taxon>Pichiaceae</taxon>
        <taxon>Ambrosiozyma</taxon>
    </lineage>
</organism>
<accession>A0ACB5SVJ6</accession>
<comment type="caution">
    <text evidence="1">The sequence shown here is derived from an EMBL/GenBank/DDBJ whole genome shotgun (WGS) entry which is preliminary data.</text>
</comment>
<protein>
    <submittedName>
        <fullName evidence="1">Unnamed protein product</fullName>
    </submittedName>
</protein>
<keyword evidence="2" id="KW-1185">Reference proteome</keyword>
<dbReference type="EMBL" id="BSXS01000914">
    <property type="protein sequence ID" value="GME74375.1"/>
    <property type="molecule type" value="Genomic_DNA"/>
</dbReference>
<evidence type="ECO:0000313" key="2">
    <source>
        <dbReference type="Proteomes" id="UP001165064"/>
    </source>
</evidence>
<evidence type="ECO:0000313" key="1">
    <source>
        <dbReference type="EMBL" id="GME74375.1"/>
    </source>
</evidence>
<gene>
    <name evidence="1" type="ORF">Amon02_000174200</name>
</gene>